<dbReference type="InterPro" id="IPR017896">
    <property type="entry name" value="4Fe4S_Fe-S-bd"/>
</dbReference>
<dbReference type="SUPFAM" id="SSF54862">
    <property type="entry name" value="4Fe-4S ferredoxins"/>
    <property type="match status" value="1"/>
</dbReference>
<dbReference type="Pfam" id="PF13237">
    <property type="entry name" value="Fer4_10"/>
    <property type="match status" value="1"/>
</dbReference>
<protein>
    <submittedName>
        <fullName evidence="5">Aldo/keto reductase</fullName>
    </submittedName>
</protein>
<dbReference type="CDD" id="cd19100">
    <property type="entry name" value="AKR_unchar"/>
    <property type="match status" value="1"/>
</dbReference>
<keyword evidence="1" id="KW-0479">Metal-binding</keyword>
<dbReference type="RefSeq" id="WP_343184640.1">
    <property type="nucleotide sequence ID" value="NZ_JBCITM010000002.1"/>
</dbReference>
<gene>
    <name evidence="5" type="ORF">AAIG11_02150</name>
</gene>
<evidence type="ECO:0000256" key="2">
    <source>
        <dbReference type="ARBA" id="ARBA00023004"/>
    </source>
</evidence>
<dbReference type="PANTHER" id="PTHR42686">
    <property type="entry name" value="GH17980P-RELATED"/>
    <property type="match status" value="1"/>
</dbReference>
<dbReference type="PROSITE" id="PS00198">
    <property type="entry name" value="4FE4S_FER_1"/>
    <property type="match status" value="1"/>
</dbReference>
<dbReference type="InterPro" id="IPR036812">
    <property type="entry name" value="NAD(P)_OxRdtase_dom_sf"/>
</dbReference>
<evidence type="ECO:0000313" key="6">
    <source>
        <dbReference type="Proteomes" id="UP001407405"/>
    </source>
</evidence>
<proteinExistence type="predicted"/>
<reference evidence="5 6" key="1">
    <citation type="submission" date="2024-04" db="EMBL/GenBank/DDBJ databases">
        <title>Genome sequencing and metabolic network reconstruction of aminoacids and betaine degradation by Anoxynatronum sibiricum.</title>
        <authorList>
            <person name="Detkova E.N."/>
            <person name="Boltjanskaja Y.V."/>
            <person name="Mardanov A.V."/>
            <person name="Kevbrin V."/>
        </authorList>
    </citation>
    <scope>NUCLEOTIDE SEQUENCE [LARGE SCALE GENOMIC DNA]</scope>
    <source>
        <strain evidence="5 6">Z-7981</strain>
    </source>
</reference>
<dbReference type="InterPro" id="IPR020471">
    <property type="entry name" value="AKR"/>
</dbReference>
<evidence type="ECO:0000256" key="1">
    <source>
        <dbReference type="ARBA" id="ARBA00022723"/>
    </source>
</evidence>
<evidence type="ECO:0000259" key="4">
    <source>
        <dbReference type="PROSITE" id="PS51379"/>
    </source>
</evidence>
<dbReference type="Proteomes" id="UP001407405">
    <property type="component" value="Unassembled WGS sequence"/>
</dbReference>
<dbReference type="PRINTS" id="PR00069">
    <property type="entry name" value="ALDKETRDTASE"/>
</dbReference>
<accession>A0ABU9VQ27</accession>
<dbReference type="PANTHER" id="PTHR42686:SF1">
    <property type="entry name" value="GH17980P-RELATED"/>
    <property type="match status" value="1"/>
</dbReference>
<keyword evidence="6" id="KW-1185">Reference proteome</keyword>
<feature type="domain" description="4Fe-4S ferredoxin-type" evidence="4">
    <location>
        <begin position="263"/>
        <end position="292"/>
    </location>
</feature>
<sequence>MISPVSQHALGKTHIRVSRLCYGTLTMGPLQRNMTPEAGGRLLCHAYQQGITFFDTAQLYGTYPHLRYLLKQVRRENVVIMTKSYAWSAETAREAVEEALEEMGTHYLDIMLMHEQESLHTLQGHGDALQEYVRLKDRGIIRAVGFSTHRIAAVTASLRFPQLQVIFPIFNPAGLGIQDGSIDEMTLALQSARTAGKAIVGMKPLGGGHLLGTYEEALRFSLEHPLLDAVAVGMQSQAEINANCQLVNGLPLTRAVREAAMSRKRKLHLGDECRGCGNCIKRCRQKALSMTNGKAVVDHSRCILCSYCVVDCPEFCIKVL</sequence>
<evidence type="ECO:0000256" key="3">
    <source>
        <dbReference type="ARBA" id="ARBA00023014"/>
    </source>
</evidence>
<dbReference type="InterPro" id="IPR017900">
    <property type="entry name" value="4Fe4S_Fe_S_CS"/>
</dbReference>
<dbReference type="InterPro" id="IPR023210">
    <property type="entry name" value="NADP_OxRdtase_dom"/>
</dbReference>
<keyword evidence="3" id="KW-0411">Iron-sulfur</keyword>
<dbReference type="SUPFAM" id="SSF51430">
    <property type="entry name" value="NAD(P)-linked oxidoreductase"/>
    <property type="match status" value="1"/>
</dbReference>
<dbReference type="Gene3D" id="3.30.70.20">
    <property type="match status" value="1"/>
</dbReference>
<organism evidence="5 6">
    <name type="scientific">Anoxynatronum sibiricum</name>
    <dbReference type="NCBI Taxonomy" id="210623"/>
    <lineage>
        <taxon>Bacteria</taxon>
        <taxon>Bacillati</taxon>
        <taxon>Bacillota</taxon>
        <taxon>Clostridia</taxon>
        <taxon>Eubacteriales</taxon>
        <taxon>Clostridiaceae</taxon>
        <taxon>Anoxynatronum</taxon>
    </lineage>
</organism>
<name>A0ABU9VQ27_9CLOT</name>
<keyword evidence="2" id="KW-0408">Iron</keyword>
<feature type="domain" description="4Fe-4S ferredoxin-type" evidence="4">
    <location>
        <begin position="293"/>
        <end position="320"/>
    </location>
</feature>
<dbReference type="PROSITE" id="PS51379">
    <property type="entry name" value="4FE4S_FER_2"/>
    <property type="match status" value="2"/>
</dbReference>
<comment type="caution">
    <text evidence="5">The sequence shown here is derived from an EMBL/GenBank/DDBJ whole genome shotgun (WGS) entry which is preliminary data.</text>
</comment>
<dbReference type="EMBL" id="JBCITM010000002">
    <property type="protein sequence ID" value="MEN1759264.1"/>
    <property type="molecule type" value="Genomic_DNA"/>
</dbReference>
<evidence type="ECO:0000313" key="5">
    <source>
        <dbReference type="EMBL" id="MEN1759264.1"/>
    </source>
</evidence>
<dbReference type="Pfam" id="PF00248">
    <property type="entry name" value="Aldo_ket_red"/>
    <property type="match status" value="1"/>
</dbReference>
<dbReference type="Gene3D" id="3.20.20.100">
    <property type="entry name" value="NADP-dependent oxidoreductase domain"/>
    <property type="match status" value="1"/>
</dbReference>